<dbReference type="GO" id="GO:0003684">
    <property type="term" value="F:damaged DNA binding"/>
    <property type="evidence" value="ECO:0007669"/>
    <property type="project" value="InterPro"/>
</dbReference>
<evidence type="ECO:0000256" key="6">
    <source>
        <dbReference type="ARBA" id="ARBA00023204"/>
    </source>
</evidence>
<evidence type="ECO:0000313" key="11">
    <source>
        <dbReference type="EMBL" id="SFD95475.1"/>
    </source>
</evidence>
<dbReference type="SUPFAM" id="SSF56672">
    <property type="entry name" value="DNA/RNA polymerases"/>
    <property type="match status" value="1"/>
</dbReference>
<dbReference type="EC" id="2.7.7.7" evidence="3"/>
<evidence type="ECO:0000313" key="12">
    <source>
        <dbReference type="Proteomes" id="UP000198977"/>
    </source>
</evidence>
<dbReference type="InterPro" id="IPR036775">
    <property type="entry name" value="DNA_pol_Y-fam_lit_finger_sf"/>
</dbReference>
<name>A0A1I1WJW9_9RHOB</name>
<evidence type="ECO:0000256" key="1">
    <source>
        <dbReference type="ARBA" id="ARBA00010945"/>
    </source>
</evidence>
<evidence type="ECO:0000256" key="9">
    <source>
        <dbReference type="ARBA" id="ARBA00049244"/>
    </source>
</evidence>
<dbReference type="PROSITE" id="PS50173">
    <property type="entry name" value="UMUC"/>
    <property type="match status" value="1"/>
</dbReference>
<dbReference type="Proteomes" id="UP000198977">
    <property type="component" value="Unassembled WGS sequence"/>
</dbReference>
<comment type="function">
    <text evidence="8">Poorly processive, error-prone DNA polymerase involved in untargeted mutagenesis. Copies undamaged DNA at stalled replication forks, which arise in vivo from mismatched or misaligned primer ends. These misaligned primers can be extended by PolIV. Exhibits no 3'-5' exonuclease (proofreading) activity. May be involved in translesional synthesis, in conjunction with the beta clamp from PolIII.</text>
</comment>
<dbReference type="GO" id="GO:0005829">
    <property type="term" value="C:cytosol"/>
    <property type="evidence" value="ECO:0007669"/>
    <property type="project" value="TreeGrafter"/>
</dbReference>
<dbReference type="Gene3D" id="3.30.1490.100">
    <property type="entry name" value="DNA polymerase, Y-family, little finger domain"/>
    <property type="match status" value="1"/>
</dbReference>
<dbReference type="Gene3D" id="3.30.70.270">
    <property type="match status" value="1"/>
</dbReference>
<proteinExistence type="inferred from homology"/>
<dbReference type="PANTHER" id="PTHR11076:SF34">
    <property type="entry name" value="PROTEIN UMUC"/>
    <property type="match status" value="1"/>
</dbReference>
<dbReference type="InterPro" id="IPR043502">
    <property type="entry name" value="DNA/RNA_pol_sf"/>
</dbReference>
<gene>
    <name evidence="11" type="ORF">SAMN04488523_10415</name>
</gene>
<comment type="similarity">
    <text evidence="1">Belongs to the DNA polymerase type-Y family.</text>
</comment>
<reference evidence="11 12" key="1">
    <citation type="submission" date="2016-10" db="EMBL/GenBank/DDBJ databases">
        <authorList>
            <person name="de Groot N.N."/>
        </authorList>
    </citation>
    <scope>NUCLEOTIDE SEQUENCE [LARGE SCALE GENOMIC DNA]</scope>
    <source>
        <strain evidence="11 12">DSM 11443</strain>
    </source>
</reference>
<dbReference type="Gene3D" id="1.10.150.20">
    <property type="entry name" value="5' to 3' exonuclease, C-terminal subdomain"/>
    <property type="match status" value="1"/>
</dbReference>
<comment type="catalytic activity">
    <reaction evidence="9">
        <text>DNA(n) + a 2'-deoxyribonucleoside 5'-triphosphate = DNA(n+1) + diphosphate</text>
        <dbReference type="Rhea" id="RHEA:22508"/>
        <dbReference type="Rhea" id="RHEA-COMP:17339"/>
        <dbReference type="Rhea" id="RHEA-COMP:17340"/>
        <dbReference type="ChEBI" id="CHEBI:33019"/>
        <dbReference type="ChEBI" id="CHEBI:61560"/>
        <dbReference type="ChEBI" id="CHEBI:173112"/>
        <dbReference type="EC" id="2.7.7.7"/>
    </reaction>
</comment>
<dbReference type="RefSeq" id="WP_093922964.1">
    <property type="nucleotide sequence ID" value="NZ_FOMW01000004.1"/>
</dbReference>
<dbReference type="GO" id="GO:0009432">
    <property type="term" value="P:SOS response"/>
    <property type="evidence" value="ECO:0007669"/>
    <property type="project" value="UniProtKB-KW"/>
</dbReference>
<comment type="subunit">
    <text evidence="2">Monomer.</text>
</comment>
<dbReference type="PANTHER" id="PTHR11076">
    <property type="entry name" value="DNA REPAIR POLYMERASE UMUC / TRANSFERASE FAMILY MEMBER"/>
    <property type="match status" value="1"/>
</dbReference>
<feature type="domain" description="UmuC" evidence="10">
    <location>
        <begin position="5"/>
        <end position="187"/>
    </location>
</feature>
<dbReference type="Pfam" id="PF13438">
    <property type="entry name" value="DUF4113"/>
    <property type="match status" value="1"/>
</dbReference>
<keyword evidence="12" id="KW-1185">Reference proteome</keyword>
<dbReference type="OrthoDB" id="9808813at2"/>
<sequence>MKRPIAISDSANFYVSAERIFDPSLKNVPVIVLSNNDGCAVARSDEAKALGIKMGEPLHLIRHKIEAHGVRVFSSNYTLYGDISRRVVEVYEDFTPNVEIYSIDECFLDFGGFNNRTEHARAMRSAVLRRIGVPVRVGIAPTKTLAKCANDIAKKNPIFAGVLDMMDDTLADWLLPMVPVGDIWGIGRRTEVKLHGLGIRTAAELRDMPIRQARALGTVVLERTVLELQGEPCIAFDDVEPQRKGMAVTRSSGTPMTDFDTLFQAITAHATRAAEKLRQHGLVAGTLTVFFHTNRHRPDRPQYSGSRSTRMMPMSSDTFDLIGAARRCAQAAWPKGQAGPFGFTKAGVMLDDLLRMEDRPLTLFDVPKIKSQALMAALDQVNDRFGKKTMVLASEGMKRSWKLRSDHHSPRYTTRLSDLPVVR</sequence>
<dbReference type="InterPro" id="IPR025188">
    <property type="entry name" value="DUF4113"/>
</dbReference>
<evidence type="ECO:0000256" key="3">
    <source>
        <dbReference type="ARBA" id="ARBA00012417"/>
    </source>
</evidence>
<dbReference type="InterPro" id="IPR050116">
    <property type="entry name" value="DNA_polymerase-Y"/>
</dbReference>
<dbReference type="STRING" id="74348.SAMN04488523_10415"/>
<dbReference type="GO" id="GO:0006281">
    <property type="term" value="P:DNA repair"/>
    <property type="evidence" value="ECO:0007669"/>
    <property type="project" value="UniProtKB-KW"/>
</dbReference>
<dbReference type="GO" id="GO:0042276">
    <property type="term" value="P:error-prone translesion synthesis"/>
    <property type="evidence" value="ECO:0007669"/>
    <property type="project" value="TreeGrafter"/>
</dbReference>
<keyword evidence="7" id="KW-0742">SOS response</keyword>
<keyword evidence="5" id="KW-0741">SOS mutagenesis</keyword>
<dbReference type="GO" id="GO:0003887">
    <property type="term" value="F:DNA-directed DNA polymerase activity"/>
    <property type="evidence" value="ECO:0007669"/>
    <property type="project" value="UniProtKB-EC"/>
</dbReference>
<keyword evidence="6" id="KW-0234">DNA repair</keyword>
<dbReference type="InterPro" id="IPR017961">
    <property type="entry name" value="DNA_pol_Y-fam_little_finger"/>
</dbReference>
<evidence type="ECO:0000256" key="5">
    <source>
        <dbReference type="ARBA" id="ARBA00023199"/>
    </source>
</evidence>
<evidence type="ECO:0000256" key="2">
    <source>
        <dbReference type="ARBA" id="ARBA00011245"/>
    </source>
</evidence>
<protein>
    <recommendedName>
        <fullName evidence="3">DNA-directed DNA polymerase</fullName>
        <ecNumber evidence="3">2.7.7.7</ecNumber>
    </recommendedName>
</protein>
<organism evidence="11 12">
    <name type="scientific">Sulfitobacter brevis</name>
    <dbReference type="NCBI Taxonomy" id="74348"/>
    <lineage>
        <taxon>Bacteria</taxon>
        <taxon>Pseudomonadati</taxon>
        <taxon>Pseudomonadota</taxon>
        <taxon>Alphaproteobacteria</taxon>
        <taxon>Rhodobacterales</taxon>
        <taxon>Roseobacteraceae</taxon>
        <taxon>Sulfitobacter</taxon>
    </lineage>
</organism>
<evidence type="ECO:0000256" key="4">
    <source>
        <dbReference type="ARBA" id="ARBA00022763"/>
    </source>
</evidence>
<dbReference type="InterPro" id="IPR001126">
    <property type="entry name" value="UmuC"/>
</dbReference>
<dbReference type="Gene3D" id="3.40.1170.60">
    <property type="match status" value="1"/>
</dbReference>
<evidence type="ECO:0000259" key="10">
    <source>
        <dbReference type="PROSITE" id="PS50173"/>
    </source>
</evidence>
<dbReference type="AlphaFoldDB" id="A0A1I1WJW9"/>
<dbReference type="EMBL" id="FOMW01000004">
    <property type="protein sequence ID" value="SFD95475.1"/>
    <property type="molecule type" value="Genomic_DNA"/>
</dbReference>
<evidence type="ECO:0000256" key="8">
    <source>
        <dbReference type="ARBA" id="ARBA00025589"/>
    </source>
</evidence>
<dbReference type="InterPro" id="IPR043128">
    <property type="entry name" value="Rev_trsase/Diguanyl_cyclase"/>
</dbReference>
<keyword evidence="4" id="KW-0227">DNA damage</keyword>
<accession>A0A1I1WJW9</accession>
<dbReference type="CDD" id="cd01700">
    <property type="entry name" value="PolY_Pol_V_umuC"/>
    <property type="match status" value="1"/>
</dbReference>
<evidence type="ECO:0000256" key="7">
    <source>
        <dbReference type="ARBA" id="ARBA00023236"/>
    </source>
</evidence>
<dbReference type="Pfam" id="PF00817">
    <property type="entry name" value="IMS"/>
    <property type="match status" value="1"/>
</dbReference>
<dbReference type="Pfam" id="PF11799">
    <property type="entry name" value="IMS_C"/>
    <property type="match status" value="1"/>
</dbReference>